<organism evidence="1 2">
    <name type="scientific">Fusarium decemcellulare</name>
    <dbReference type="NCBI Taxonomy" id="57161"/>
    <lineage>
        <taxon>Eukaryota</taxon>
        <taxon>Fungi</taxon>
        <taxon>Dikarya</taxon>
        <taxon>Ascomycota</taxon>
        <taxon>Pezizomycotina</taxon>
        <taxon>Sordariomycetes</taxon>
        <taxon>Hypocreomycetidae</taxon>
        <taxon>Hypocreales</taxon>
        <taxon>Nectriaceae</taxon>
        <taxon>Fusarium</taxon>
        <taxon>Fusarium decemcellulare species complex</taxon>
    </lineage>
</organism>
<proteinExistence type="predicted"/>
<protein>
    <submittedName>
        <fullName evidence="1">Uncharacterized protein</fullName>
    </submittedName>
</protein>
<reference evidence="1" key="1">
    <citation type="submission" date="2022-08" db="EMBL/GenBank/DDBJ databases">
        <title>Genome Sequence of Fusarium decemcellulare.</title>
        <authorList>
            <person name="Buettner E."/>
        </authorList>
    </citation>
    <scope>NUCLEOTIDE SEQUENCE</scope>
    <source>
        <strain evidence="1">Babe19</strain>
    </source>
</reference>
<accession>A0ACC1S539</accession>
<keyword evidence="2" id="KW-1185">Reference proteome</keyword>
<dbReference type="EMBL" id="JANRMS010000973">
    <property type="protein sequence ID" value="KAJ3532314.1"/>
    <property type="molecule type" value="Genomic_DNA"/>
</dbReference>
<name>A0ACC1S539_9HYPO</name>
<comment type="caution">
    <text evidence="1">The sequence shown here is derived from an EMBL/GenBank/DDBJ whole genome shotgun (WGS) entry which is preliminary data.</text>
</comment>
<sequence>MGQCREIEWMDGVSVLVVTGEKLTVDVDVELSLGTTKEVRLLRTLERCTPGKLPTFPCARRADFLTEQVAALMHEWHQLRSISSFTWNEHGSVEERSDGEQQFEVAFITRREASRRDQSTAPCKGFIVRWKGWRSEPDQGGDDIARELVDDFRKQQQDKSSTVLAARLAPFPGSFHPT</sequence>
<evidence type="ECO:0000313" key="2">
    <source>
        <dbReference type="Proteomes" id="UP001148629"/>
    </source>
</evidence>
<gene>
    <name evidence="1" type="ORF">NM208_g8495</name>
</gene>
<dbReference type="Proteomes" id="UP001148629">
    <property type="component" value="Unassembled WGS sequence"/>
</dbReference>
<evidence type="ECO:0000313" key="1">
    <source>
        <dbReference type="EMBL" id="KAJ3532314.1"/>
    </source>
</evidence>